<dbReference type="InterPro" id="IPR032135">
    <property type="entry name" value="DUF4817"/>
</dbReference>
<dbReference type="EMBL" id="BMAV01010094">
    <property type="protein sequence ID" value="GFY54958.1"/>
    <property type="molecule type" value="Genomic_DNA"/>
</dbReference>
<evidence type="ECO:0000259" key="2">
    <source>
        <dbReference type="Pfam" id="PF16087"/>
    </source>
</evidence>
<accession>A0A8X6XKN8</accession>
<dbReference type="OrthoDB" id="9979538at2759"/>
<evidence type="ECO:0000313" key="4">
    <source>
        <dbReference type="Proteomes" id="UP000886998"/>
    </source>
</evidence>
<gene>
    <name evidence="3" type="ORF">TNIN_193901</name>
</gene>
<feature type="region of interest" description="Disordered" evidence="1">
    <location>
        <begin position="51"/>
        <end position="104"/>
    </location>
</feature>
<organism evidence="3 4">
    <name type="scientific">Trichonephila inaurata madagascariensis</name>
    <dbReference type="NCBI Taxonomy" id="2747483"/>
    <lineage>
        <taxon>Eukaryota</taxon>
        <taxon>Metazoa</taxon>
        <taxon>Ecdysozoa</taxon>
        <taxon>Arthropoda</taxon>
        <taxon>Chelicerata</taxon>
        <taxon>Arachnida</taxon>
        <taxon>Araneae</taxon>
        <taxon>Araneomorphae</taxon>
        <taxon>Entelegynae</taxon>
        <taxon>Araneoidea</taxon>
        <taxon>Nephilidae</taxon>
        <taxon>Trichonephila</taxon>
        <taxon>Trichonephila inaurata</taxon>
    </lineage>
</organism>
<comment type="caution">
    <text evidence="3">The sequence shown here is derived from an EMBL/GenBank/DDBJ whole genome shotgun (WGS) entry which is preliminary data.</text>
</comment>
<dbReference type="AlphaFoldDB" id="A0A8X6XKN8"/>
<dbReference type="Proteomes" id="UP000886998">
    <property type="component" value="Unassembled WGS sequence"/>
</dbReference>
<evidence type="ECO:0000313" key="3">
    <source>
        <dbReference type="EMBL" id="GFY54958.1"/>
    </source>
</evidence>
<feature type="compositionally biased region" description="Polar residues" evidence="1">
    <location>
        <begin position="82"/>
        <end position="104"/>
    </location>
</feature>
<reference evidence="3" key="1">
    <citation type="submission" date="2020-08" db="EMBL/GenBank/DDBJ databases">
        <title>Multicomponent nature underlies the extraordinary mechanical properties of spider dragline silk.</title>
        <authorList>
            <person name="Kono N."/>
            <person name="Nakamura H."/>
            <person name="Mori M."/>
            <person name="Yoshida Y."/>
            <person name="Ohtoshi R."/>
            <person name="Malay A.D."/>
            <person name="Moran D.A.P."/>
            <person name="Tomita M."/>
            <person name="Numata K."/>
            <person name="Arakawa K."/>
        </authorList>
    </citation>
    <scope>NUCLEOTIDE SEQUENCE</scope>
</reference>
<proteinExistence type="predicted"/>
<name>A0A8X6XKN8_9ARAC</name>
<sequence>MSRTALVKAYYGDNNSPTADQRKLAPEFKLKTTDPSVLTIKNMIRKFERTDSVRDDSVSNVGRQKSVKKTPENILKTRAVFQASSRKSIRRATQQWGTNRETLR</sequence>
<feature type="domain" description="DUF4817" evidence="2">
    <location>
        <begin position="3"/>
        <end position="52"/>
    </location>
</feature>
<keyword evidence="4" id="KW-1185">Reference proteome</keyword>
<evidence type="ECO:0000256" key="1">
    <source>
        <dbReference type="SAM" id="MobiDB-lite"/>
    </source>
</evidence>
<protein>
    <recommendedName>
        <fullName evidence="2">DUF4817 domain-containing protein</fullName>
    </recommendedName>
</protein>
<dbReference type="Pfam" id="PF16087">
    <property type="entry name" value="DUF4817"/>
    <property type="match status" value="1"/>
</dbReference>